<proteinExistence type="predicted"/>
<evidence type="ECO:0000313" key="3">
    <source>
        <dbReference type="Proteomes" id="UP000050898"/>
    </source>
</evidence>
<reference evidence="2 3" key="1">
    <citation type="journal article" date="2015" name="Genome Announc.">
        <title>Expanding the biotechnology potential of lactobacilli through comparative genomics of 213 strains and associated genera.</title>
        <authorList>
            <person name="Sun Z."/>
            <person name="Harris H.M."/>
            <person name="McCann A."/>
            <person name="Guo C."/>
            <person name="Argimon S."/>
            <person name="Zhang W."/>
            <person name="Yang X."/>
            <person name="Jeffery I.B."/>
            <person name="Cooney J.C."/>
            <person name="Kagawa T.F."/>
            <person name="Liu W."/>
            <person name="Song Y."/>
            <person name="Salvetti E."/>
            <person name="Wrobel A."/>
            <person name="Rasinkangas P."/>
            <person name="Parkhill J."/>
            <person name="Rea M.C."/>
            <person name="O'Sullivan O."/>
            <person name="Ritari J."/>
            <person name="Douillard F.P."/>
            <person name="Paul Ross R."/>
            <person name="Yang R."/>
            <person name="Briner A.E."/>
            <person name="Felis G.E."/>
            <person name="de Vos W.M."/>
            <person name="Barrangou R."/>
            <person name="Klaenhammer T.R."/>
            <person name="Caufield P.W."/>
            <person name="Cui Y."/>
            <person name="Zhang H."/>
            <person name="O'Toole P.W."/>
        </authorList>
    </citation>
    <scope>NUCLEOTIDE SEQUENCE [LARGE SCALE GENOMIC DNA]</scope>
    <source>
        <strain evidence="2 3">DSM 20444</strain>
    </source>
</reference>
<evidence type="ECO:0000313" key="2">
    <source>
        <dbReference type="EMBL" id="KRN10830.1"/>
    </source>
</evidence>
<dbReference type="SMART" id="SM00060">
    <property type="entry name" value="FN3"/>
    <property type="match status" value="1"/>
</dbReference>
<accession>J0KWV2</accession>
<dbReference type="CDD" id="cd00063">
    <property type="entry name" value="FN3"/>
    <property type="match status" value="1"/>
</dbReference>
<comment type="caution">
    <text evidence="2">The sequence shown here is derived from an EMBL/GenBank/DDBJ whole genome shotgun (WGS) entry which is preliminary data.</text>
</comment>
<dbReference type="PATRIC" id="fig|1046596.6.peg.2176"/>
<dbReference type="AlphaFoldDB" id="J0KWV2"/>
<protein>
    <submittedName>
        <fullName evidence="2">Cellulose-binding family II</fullName>
    </submittedName>
</protein>
<gene>
    <name evidence="2" type="ORF">FD00_GL002073</name>
</gene>
<dbReference type="InterPro" id="IPR036116">
    <property type="entry name" value="FN3_sf"/>
</dbReference>
<dbReference type="InterPro" id="IPR013783">
    <property type="entry name" value="Ig-like_fold"/>
</dbReference>
<keyword evidence="3" id="KW-1185">Reference proteome</keyword>
<organism evidence="2 3">
    <name type="scientific">Liquorilactobacillus mali KCTC 3596 = DSM 20444</name>
    <dbReference type="NCBI Taxonomy" id="1046596"/>
    <lineage>
        <taxon>Bacteria</taxon>
        <taxon>Bacillati</taxon>
        <taxon>Bacillota</taxon>
        <taxon>Bacilli</taxon>
        <taxon>Lactobacillales</taxon>
        <taxon>Lactobacillaceae</taxon>
        <taxon>Liquorilactobacillus</taxon>
    </lineage>
</organism>
<dbReference type="Gene3D" id="2.60.40.10">
    <property type="entry name" value="Immunoglobulins"/>
    <property type="match status" value="1"/>
</dbReference>
<dbReference type="RefSeq" id="WP_003691052.1">
    <property type="nucleotide sequence ID" value="NZ_AKKT01000168.1"/>
</dbReference>
<dbReference type="OrthoDB" id="2328080at2"/>
<dbReference type="EMBL" id="AYYH01000006">
    <property type="protein sequence ID" value="KRN10830.1"/>
    <property type="molecule type" value="Genomic_DNA"/>
</dbReference>
<feature type="domain" description="Fibronectin type-III" evidence="1">
    <location>
        <begin position="141"/>
        <end position="224"/>
    </location>
</feature>
<dbReference type="InterPro" id="IPR003961">
    <property type="entry name" value="FN3_dom"/>
</dbReference>
<dbReference type="Proteomes" id="UP000050898">
    <property type="component" value="Unassembled WGS sequence"/>
</dbReference>
<dbReference type="Pfam" id="PF00041">
    <property type="entry name" value="fn3"/>
    <property type="match status" value="1"/>
</dbReference>
<dbReference type="PROSITE" id="PS50853">
    <property type="entry name" value="FN3"/>
    <property type="match status" value="1"/>
</dbReference>
<sequence length="367" mass="38760">MAIFGMKDASNITLLEKASKKVAMYIDYANATTSEWSSDRVYATKKGANAIAWDTNRAGKLTLESELFDLKLLAMTVGSGLDQGSADIFRRETFTLDSSKAFKLESVPKSDSVSVFKLKEDGVEHDGSEIPQKITGDAGSVPVMVTDVAVTAKDTSADITWSAPNGANSYVVYRDGVQIGQPTTTSFSDSDLVAETQYKYTVTAINGNGQSPVSAEVVITTAAAGTSTAGAVVKATDEAVAIATAAANAAGESGLSFTVGEGGAIQLSDEAIVGADYVVYYVASVTGVTTVTVGADTFAPAFEIYGDAYIRDQQSGKDSFIQLHYFNARPQSNFTLTQSAKEPTSLSIVFDLFPNDKNDLATYKIIE</sequence>
<name>J0KWV2_9LACO</name>
<dbReference type="SUPFAM" id="SSF49265">
    <property type="entry name" value="Fibronectin type III"/>
    <property type="match status" value="1"/>
</dbReference>
<evidence type="ECO:0000259" key="1">
    <source>
        <dbReference type="PROSITE" id="PS50853"/>
    </source>
</evidence>